<evidence type="ECO:0000256" key="1">
    <source>
        <dbReference type="ARBA" id="ARBA00023125"/>
    </source>
</evidence>
<dbReference type="AlphaFoldDB" id="T0DMR0"/>
<dbReference type="KEGG" id="aaco:K1I37_18530"/>
<dbReference type="EMBL" id="CP080467">
    <property type="protein sequence ID" value="UNO48631.1"/>
    <property type="molecule type" value="Genomic_DNA"/>
</dbReference>
<dbReference type="PANTHER" id="PTHR33164:SF99">
    <property type="entry name" value="MARR FAMILY REGULATORY PROTEIN"/>
    <property type="match status" value="1"/>
</dbReference>
<name>T0DMR0_ALIAG</name>
<dbReference type="OrthoDB" id="327696at2"/>
<keyword evidence="1" id="KW-0238">DNA-binding</keyword>
<accession>A0A9E6ZJQ1</accession>
<dbReference type="PANTHER" id="PTHR33164">
    <property type="entry name" value="TRANSCRIPTIONAL REGULATOR, MARR FAMILY"/>
    <property type="match status" value="1"/>
</dbReference>
<protein>
    <submittedName>
        <fullName evidence="2">MarR family transcriptional regulator</fullName>
    </submittedName>
</protein>
<evidence type="ECO:0000313" key="2">
    <source>
        <dbReference type="EMBL" id="UNO48631.1"/>
    </source>
</evidence>
<dbReference type="SUPFAM" id="SSF46785">
    <property type="entry name" value="Winged helix' DNA-binding domain"/>
    <property type="match status" value="1"/>
</dbReference>
<gene>
    <name evidence="2" type="ORF">K1I37_18530</name>
</gene>
<dbReference type="RefSeq" id="WP_021295238.1">
    <property type="nucleotide sequence ID" value="NZ_AURB01000052.1"/>
</dbReference>
<organism evidence="2 3">
    <name type="scientific">Alicyclobacillus acidoterrestris (strain ATCC 49025 / DSM 3922 / CIP 106132 / NCIMB 13137 / GD3B)</name>
    <dbReference type="NCBI Taxonomy" id="1356854"/>
    <lineage>
        <taxon>Bacteria</taxon>
        <taxon>Bacillati</taxon>
        <taxon>Bacillota</taxon>
        <taxon>Bacilli</taxon>
        <taxon>Bacillales</taxon>
        <taxon>Alicyclobacillaceae</taxon>
        <taxon>Alicyclobacillus</taxon>
    </lineage>
</organism>
<dbReference type="PRINTS" id="PR00598">
    <property type="entry name" value="HTHMARR"/>
</dbReference>
<dbReference type="Gene3D" id="1.10.10.10">
    <property type="entry name" value="Winged helix-like DNA-binding domain superfamily/Winged helix DNA-binding domain"/>
    <property type="match status" value="1"/>
</dbReference>
<dbReference type="GO" id="GO:0003700">
    <property type="term" value="F:DNA-binding transcription factor activity"/>
    <property type="evidence" value="ECO:0007669"/>
    <property type="project" value="InterPro"/>
</dbReference>
<reference evidence="3" key="1">
    <citation type="journal article" date="2022" name="G3 (Bethesda)">
        <title>Unveiling the complete genome sequence of Alicyclobacillus acidoterrestris DSM 3922T, a taint-producing strain.</title>
        <authorList>
            <person name="Leonardo I.C."/>
            <person name="Barreto Crespo M.T."/>
            <person name="Gaspar F.B."/>
        </authorList>
    </citation>
    <scope>NUCLEOTIDE SEQUENCE [LARGE SCALE GENOMIC DNA]</scope>
    <source>
        <strain evidence="3">DSM 3922</strain>
    </source>
</reference>
<proteinExistence type="predicted"/>
<sequence>MLPQSFDVLTERFEKSLRALMQNLGPQLISRAQLGLTPGQFVMLYFIHQEGQCSVSKLAEKMEVAPSGITAMVDRMEKSGFVNRVRDTLDRRVVNIALTVSGEEKLNQVLHVRQQIVQHCLRQLDPDDFASFVCTLESLSSIANATNIGEFAGSLVKER</sequence>
<dbReference type="InterPro" id="IPR036388">
    <property type="entry name" value="WH-like_DNA-bd_sf"/>
</dbReference>
<dbReference type="eggNOG" id="COG1846">
    <property type="taxonomic scope" value="Bacteria"/>
</dbReference>
<accession>T0DMR0</accession>
<dbReference type="GO" id="GO:0006950">
    <property type="term" value="P:response to stress"/>
    <property type="evidence" value="ECO:0007669"/>
    <property type="project" value="TreeGrafter"/>
</dbReference>
<dbReference type="Pfam" id="PF01047">
    <property type="entry name" value="MarR"/>
    <property type="match status" value="1"/>
</dbReference>
<dbReference type="STRING" id="1356854.N007_20190"/>
<dbReference type="GO" id="GO:0003677">
    <property type="term" value="F:DNA binding"/>
    <property type="evidence" value="ECO:0007669"/>
    <property type="project" value="UniProtKB-KW"/>
</dbReference>
<dbReference type="SMART" id="SM00347">
    <property type="entry name" value="HTH_MARR"/>
    <property type="match status" value="1"/>
</dbReference>
<keyword evidence="3" id="KW-1185">Reference proteome</keyword>
<dbReference type="InterPro" id="IPR000835">
    <property type="entry name" value="HTH_MarR-typ"/>
</dbReference>
<dbReference type="InterPro" id="IPR039422">
    <property type="entry name" value="MarR/SlyA-like"/>
</dbReference>
<dbReference type="Proteomes" id="UP000829401">
    <property type="component" value="Chromosome"/>
</dbReference>
<dbReference type="PROSITE" id="PS50995">
    <property type="entry name" value="HTH_MARR_2"/>
    <property type="match status" value="1"/>
</dbReference>
<dbReference type="InterPro" id="IPR036390">
    <property type="entry name" value="WH_DNA-bd_sf"/>
</dbReference>
<evidence type="ECO:0000313" key="3">
    <source>
        <dbReference type="Proteomes" id="UP000829401"/>
    </source>
</evidence>